<comment type="similarity">
    <text evidence="1">Belongs to the glycerate kinase type-1 family.</text>
</comment>
<gene>
    <name evidence="4" type="ORF">CYY_002704</name>
</gene>
<dbReference type="PANTHER" id="PTHR21599:SF0">
    <property type="entry name" value="GLYCERATE KINASE"/>
    <property type="match status" value="1"/>
</dbReference>
<dbReference type="Proteomes" id="UP000695562">
    <property type="component" value="Unassembled WGS sequence"/>
</dbReference>
<evidence type="ECO:0000256" key="1">
    <source>
        <dbReference type="ARBA" id="ARBA00006284"/>
    </source>
</evidence>
<accession>A0A8J4PZR9</accession>
<keyword evidence="2" id="KW-0808">Transferase</keyword>
<dbReference type="Gene3D" id="3.40.50.10350">
    <property type="entry name" value="Glycerate kinase, domain 1"/>
    <property type="match status" value="1"/>
</dbReference>
<dbReference type="AlphaFoldDB" id="A0A8J4PZR9"/>
<dbReference type="InterPro" id="IPR036129">
    <property type="entry name" value="Glycerate_kinase_sf"/>
</dbReference>
<proteinExistence type="inferred from homology"/>
<dbReference type="OrthoDB" id="10262596at2759"/>
<dbReference type="GO" id="GO:0008887">
    <property type="term" value="F:glycerate kinase activity"/>
    <property type="evidence" value="ECO:0007669"/>
    <property type="project" value="InterPro"/>
</dbReference>
<evidence type="ECO:0000313" key="5">
    <source>
        <dbReference type="Proteomes" id="UP000695562"/>
    </source>
</evidence>
<evidence type="ECO:0008006" key="6">
    <source>
        <dbReference type="Google" id="ProtNLM"/>
    </source>
</evidence>
<dbReference type="EMBL" id="AJWJ01000077">
    <property type="protein sequence ID" value="KAF2075997.1"/>
    <property type="molecule type" value="Genomic_DNA"/>
</dbReference>
<dbReference type="InterPro" id="IPR018197">
    <property type="entry name" value="Glycerate_kinase_RE-like"/>
</dbReference>
<keyword evidence="3" id="KW-0418">Kinase</keyword>
<evidence type="ECO:0000313" key="4">
    <source>
        <dbReference type="EMBL" id="KAF2075997.1"/>
    </source>
</evidence>
<dbReference type="NCBIfam" id="TIGR00045">
    <property type="entry name" value="glycerate kinase"/>
    <property type="match status" value="1"/>
</dbReference>
<name>A0A8J4PZR9_9MYCE</name>
<reference evidence="4" key="1">
    <citation type="submission" date="2020-01" db="EMBL/GenBank/DDBJ databases">
        <title>Development of genomics and gene disruption for Polysphondylium violaceum indicates a role for the polyketide synthase stlB in stalk morphogenesis.</title>
        <authorList>
            <person name="Narita B."/>
            <person name="Kawabe Y."/>
            <person name="Kin K."/>
            <person name="Saito T."/>
            <person name="Gibbs R."/>
            <person name="Kuspa A."/>
            <person name="Muzny D."/>
            <person name="Queller D."/>
            <person name="Richards S."/>
            <person name="Strassman J."/>
            <person name="Sucgang R."/>
            <person name="Worley K."/>
            <person name="Schaap P."/>
        </authorList>
    </citation>
    <scope>NUCLEOTIDE SEQUENCE</scope>
    <source>
        <strain evidence="4">QSvi11</strain>
    </source>
</reference>
<keyword evidence="5" id="KW-1185">Reference proteome</keyword>
<dbReference type="PIRSF" id="PIRSF006078">
    <property type="entry name" value="GlxK"/>
    <property type="match status" value="1"/>
</dbReference>
<evidence type="ECO:0000256" key="2">
    <source>
        <dbReference type="ARBA" id="ARBA00022679"/>
    </source>
</evidence>
<dbReference type="InterPro" id="IPR004381">
    <property type="entry name" value="Glycerate_kinase"/>
</dbReference>
<organism evidence="4 5">
    <name type="scientific">Polysphondylium violaceum</name>
    <dbReference type="NCBI Taxonomy" id="133409"/>
    <lineage>
        <taxon>Eukaryota</taxon>
        <taxon>Amoebozoa</taxon>
        <taxon>Evosea</taxon>
        <taxon>Eumycetozoa</taxon>
        <taxon>Dictyostelia</taxon>
        <taxon>Dictyosteliales</taxon>
        <taxon>Dictyosteliaceae</taxon>
        <taxon>Polysphondylium</taxon>
    </lineage>
</organism>
<dbReference type="Gene3D" id="3.90.1510.10">
    <property type="entry name" value="Glycerate kinase, domain 2"/>
    <property type="match status" value="1"/>
</dbReference>
<dbReference type="GO" id="GO:0031388">
    <property type="term" value="P:organic acid phosphorylation"/>
    <property type="evidence" value="ECO:0007669"/>
    <property type="project" value="InterPro"/>
</dbReference>
<dbReference type="Pfam" id="PF02595">
    <property type="entry name" value="Gly_kinase"/>
    <property type="match status" value="1"/>
</dbReference>
<dbReference type="PANTHER" id="PTHR21599">
    <property type="entry name" value="GLYCERATE KINASE"/>
    <property type="match status" value="1"/>
</dbReference>
<sequence length="398" mass="43122">MKTLISFDKFKDCMSSFELGCITLDCLKKHTKNKSDDVKILRMSDGGEGLLESLTYSLGLETKVVNDIVGPLGTLIQSKYAYSKQHGYAVIEMALASGLEMVPVSQRNPFNTTTHGVGQLILDAVTSGFTKIIIGAGGSATNDAGLGALSAMGAIKVTLKQEDGSINNNNNNTTDIIYGKHLNHIQSITQTNIELFKNITFEFLTDVTNPMIGTNGAVYSFSGQKGASENDKIVLEKGMENVSSLYPRDISKYEGSGAAGGLPSGFIAYFNAKITKGIEFVCESYSLEKKLESGEIDLIITGEGCFDKTTLDGKVVSKIMSLADKYNIKCLVICGKKIIDDSYQTFNKDACKIFSLVDLFGAKESLTNTKLCIESLFESNLELKSFLNNCNISSPDKE</sequence>
<evidence type="ECO:0000256" key="3">
    <source>
        <dbReference type="ARBA" id="ARBA00022777"/>
    </source>
</evidence>
<dbReference type="InterPro" id="IPR018193">
    <property type="entry name" value="Glyc_kinase_flavodox-like_fold"/>
</dbReference>
<comment type="caution">
    <text evidence="4">The sequence shown here is derived from an EMBL/GenBank/DDBJ whole genome shotgun (WGS) entry which is preliminary data.</text>
</comment>
<dbReference type="SUPFAM" id="SSF110738">
    <property type="entry name" value="Glycerate kinase I"/>
    <property type="match status" value="1"/>
</dbReference>
<protein>
    <recommendedName>
        <fullName evidence="6">Glycerate kinase</fullName>
    </recommendedName>
</protein>